<proteinExistence type="predicted"/>
<evidence type="ECO:0000256" key="1">
    <source>
        <dbReference type="ARBA" id="ARBA00023117"/>
    </source>
</evidence>
<dbReference type="VEuPathDB" id="ToxoDB:cyc_00474"/>
<dbReference type="Proteomes" id="UP000095192">
    <property type="component" value="Unassembled WGS sequence"/>
</dbReference>
<accession>A0A1D3CUU7</accession>
<dbReference type="InterPro" id="IPR036427">
    <property type="entry name" value="Bromodomain-like_sf"/>
</dbReference>
<dbReference type="PANTHER" id="PTHR45725:SF18">
    <property type="entry name" value="ORC1-LIKE AAA ATPASE DOMAIN-CONTAINING PROTEIN"/>
    <property type="match status" value="1"/>
</dbReference>
<evidence type="ECO:0000256" key="2">
    <source>
        <dbReference type="SAM" id="MobiDB-lite"/>
    </source>
</evidence>
<keyword evidence="1" id="KW-0103">Bromodomain</keyword>
<feature type="compositionally biased region" description="Polar residues" evidence="2">
    <location>
        <begin position="64"/>
        <end position="75"/>
    </location>
</feature>
<feature type="region of interest" description="Disordered" evidence="2">
    <location>
        <begin position="152"/>
        <end position="189"/>
    </location>
</feature>
<dbReference type="Pfam" id="PF00439">
    <property type="entry name" value="Bromodomain"/>
    <property type="match status" value="1"/>
</dbReference>
<dbReference type="PANTHER" id="PTHR45725">
    <property type="entry name" value="FORMIN HOMOLOGY 2 FAMILY MEMBER"/>
    <property type="match status" value="1"/>
</dbReference>
<name>A0A1D3CUU7_9EIME</name>
<feature type="compositionally biased region" description="Pro residues" evidence="2">
    <location>
        <begin position="48"/>
        <end position="63"/>
    </location>
</feature>
<evidence type="ECO:0000313" key="4">
    <source>
        <dbReference type="EMBL" id="OEH74978.1"/>
    </source>
</evidence>
<organism evidence="4 5">
    <name type="scientific">Cyclospora cayetanensis</name>
    <dbReference type="NCBI Taxonomy" id="88456"/>
    <lineage>
        <taxon>Eukaryota</taxon>
        <taxon>Sar</taxon>
        <taxon>Alveolata</taxon>
        <taxon>Apicomplexa</taxon>
        <taxon>Conoidasida</taxon>
        <taxon>Coccidia</taxon>
        <taxon>Eucoccidiorida</taxon>
        <taxon>Eimeriorina</taxon>
        <taxon>Eimeriidae</taxon>
        <taxon>Cyclospora</taxon>
    </lineage>
</organism>
<evidence type="ECO:0000259" key="3">
    <source>
        <dbReference type="SMART" id="SM00297"/>
    </source>
</evidence>
<feature type="region of interest" description="Disordered" evidence="2">
    <location>
        <begin position="1"/>
        <end position="89"/>
    </location>
</feature>
<dbReference type="CDD" id="cd04369">
    <property type="entry name" value="Bromodomain"/>
    <property type="match status" value="1"/>
</dbReference>
<dbReference type="SMART" id="SM00297">
    <property type="entry name" value="BROMO"/>
    <property type="match status" value="1"/>
</dbReference>
<evidence type="ECO:0000313" key="5">
    <source>
        <dbReference type="Proteomes" id="UP000095192"/>
    </source>
</evidence>
<dbReference type="InterPro" id="IPR051425">
    <property type="entry name" value="Formin_Homology"/>
</dbReference>
<keyword evidence="5" id="KW-1185">Reference proteome</keyword>
<comment type="caution">
    <text evidence="4">The sequence shown here is derived from an EMBL/GenBank/DDBJ whole genome shotgun (WGS) entry which is preliminary data.</text>
</comment>
<dbReference type="VEuPathDB" id="ToxoDB:LOC34617651"/>
<dbReference type="AlphaFoldDB" id="A0A1D3CUU7"/>
<dbReference type="EMBL" id="JROU02001859">
    <property type="protein sequence ID" value="OEH74978.1"/>
    <property type="molecule type" value="Genomic_DNA"/>
</dbReference>
<dbReference type="SUPFAM" id="SSF47370">
    <property type="entry name" value="Bromodomain"/>
    <property type="match status" value="1"/>
</dbReference>
<feature type="domain" description="Bromo" evidence="3">
    <location>
        <begin position="353"/>
        <end position="461"/>
    </location>
</feature>
<feature type="compositionally biased region" description="Polar residues" evidence="2">
    <location>
        <begin position="293"/>
        <end position="305"/>
    </location>
</feature>
<dbReference type="Gene3D" id="1.20.920.10">
    <property type="entry name" value="Bromodomain-like"/>
    <property type="match status" value="1"/>
</dbReference>
<sequence>MTPPLTDPGDASTSSSTAAAGAAAAEGLPRQIGDAKSPNASAETATAPPIPTGIPSEEGPPTPQQNSKGEVTETSVPPEGPRAVVPQTAATPPLNLAAVSAPALTPDVVAAPKAAVEPAALPRDSTPADSACATATSGAAALEAATAPAPAASAEPGAAAPPVAATGEASPGSVSTSSDSGPTVFASAPSSAEAQAAAVRSTTAPGPSGPALSAVVHAFNCCRGELCLTDVERVHIEQFLGASGGHWRLVALPESASVVGRKTRKAAVAKRGGTSSVGAPASHTAAQERQRRQSTASHNSLTASYQPDLPKTRSSRLRTLQSLGSEGGGEGTFEESRGGSKGPPSGGVPCSDAADWPRRMQRILLELCKQPVCLPFLPRVSPAEAHYAELARKVYPAVPLSLETVLERLENGCYSRSLEVFNDVYSVFMCAFRYYEPGNQYWMMAQEAALAFGALTAGEPLCNVFAPASASQDQGNQEWNRAGDDVWEATRGSHLKGAAKMGSQKTRSGTNRDFQSQAVFDDSISGSVDHFLDASLSADSESAVCTQLGKLLKGMSRGGRGPTPPPVAAEAPVTVEERQAFQELLTQMNMDAHFQGAFHGGRSGKGSYKLALARSLKRISGSVVEVDREEVYEAWGRGKPVVSLYSKRCSVLACLLSFAL</sequence>
<dbReference type="InterPro" id="IPR001487">
    <property type="entry name" value="Bromodomain"/>
</dbReference>
<feature type="compositionally biased region" description="Low complexity" evidence="2">
    <location>
        <begin position="11"/>
        <end position="25"/>
    </location>
</feature>
<protein>
    <submittedName>
        <fullName evidence="4">Bromodomain-containing protein</fullName>
    </submittedName>
</protein>
<reference evidence="4 5" key="1">
    <citation type="journal article" date="2016" name="BMC Genomics">
        <title>Comparative genomics reveals Cyclospora cayetanensis possesses coccidia-like metabolism and invasion components but unique surface antigens.</title>
        <authorList>
            <person name="Liu S."/>
            <person name="Wang L."/>
            <person name="Zheng H."/>
            <person name="Xu Z."/>
            <person name="Roellig D.M."/>
            <person name="Li N."/>
            <person name="Frace M.A."/>
            <person name="Tang K."/>
            <person name="Arrowood M.J."/>
            <person name="Moss D.M."/>
            <person name="Zhang L."/>
            <person name="Feng Y."/>
            <person name="Xiao L."/>
        </authorList>
    </citation>
    <scope>NUCLEOTIDE SEQUENCE [LARGE SCALE GENOMIC DNA]</scope>
    <source>
        <strain evidence="4 5">CHN_HEN01</strain>
    </source>
</reference>
<feature type="region of interest" description="Disordered" evidence="2">
    <location>
        <begin position="263"/>
        <end position="352"/>
    </location>
</feature>
<gene>
    <name evidence="4" type="ORF">cyc_00474</name>
</gene>
<dbReference type="InParanoid" id="A0A1D3CUU7"/>